<organism evidence="5 6">
    <name type="scientific">Sodaliphilus pleomorphus</name>
    <dbReference type="NCBI Taxonomy" id="2606626"/>
    <lineage>
        <taxon>Bacteria</taxon>
        <taxon>Pseudomonadati</taxon>
        <taxon>Bacteroidota</taxon>
        <taxon>Bacteroidia</taxon>
        <taxon>Bacteroidales</taxon>
        <taxon>Muribaculaceae</taxon>
        <taxon>Sodaliphilus</taxon>
    </lineage>
</organism>
<dbReference type="GO" id="GO:0006355">
    <property type="term" value="P:regulation of DNA-templated transcription"/>
    <property type="evidence" value="ECO:0007669"/>
    <property type="project" value="InterPro"/>
</dbReference>
<dbReference type="Gene3D" id="1.10.10.10">
    <property type="entry name" value="Winged helix-like DNA-binding domain superfamily/Winged helix DNA-binding domain"/>
    <property type="match status" value="1"/>
</dbReference>
<dbReference type="GO" id="GO:0003677">
    <property type="term" value="F:DNA binding"/>
    <property type="evidence" value="ECO:0007669"/>
    <property type="project" value="UniProtKB-KW"/>
</dbReference>
<dbReference type="PROSITE" id="PS50043">
    <property type="entry name" value="HTH_LUXR_2"/>
    <property type="match status" value="1"/>
</dbReference>
<evidence type="ECO:0000256" key="3">
    <source>
        <dbReference type="ARBA" id="ARBA00023163"/>
    </source>
</evidence>
<dbReference type="PRINTS" id="PR00038">
    <property type="entry name" value="HTHLUXR"/>
</dbReference>
<protein>
    <submittedName>
        <fullName evidence="5">Helix-turn-helix transcriptional regulator</fullName>
    </submittedName>
</protein>
<dbReference type="PANTHER" id="PTHR44688">
    <property type="entry name" value="DNA-BINDING TRANSCRIPTIONAL ACTIVATOR DEVR_DOSR"/>
    <property type="match status" value="1"/>
</dbReference>
<dbReference type="InterPro" id="IPR000792">
    <property type="entry name" value="Tscrpt_reg_LuxR_C"/>
</dbReference>
<dbReference type="Proteomes" id="UP000483362">
    <property type="component" value="Unassembled WGS sequence"/>
</dbReference>
<name>A0A6L5XGU1_9BACT</name>
<keyword evidence="6" id="KW-1185">Reference proteome</keyword>
<dbReference type="PANTHER" id="PTHR44688:SF16">
    <property type="entry name" value="DNA-BINDING TRANSCRIPTIONAL ACTIVATOR DEVR_DOSR"/>
    <property type="match status" value="1"/>
</dbReference>
<dbReference type="Pfam" id="PF00196">
    <property type="entry name" value="GerE"/>
    <property type="match status" value="1"/>
</dbReference>
<evidence type="ECO:0000313" key="6">
    <source>
        <dbReference type="Proteomes" id="UP000483362"/>
    </source>
</evidence>
<evidence type="ECO:0000256" key="1">
    <source>
        <dbReference type="ARBA" id="ARBA00023015"/>
    </source>
</evidence>
<dbReference type="AlphaFoldDB" id="A0A6L5XGU1"/>
<evidence type="ECO:0000313" key="5">
    <source>
        <dbReference type="EMBL" id="MSS18660.1"/>
    </source>
</evidence>
<dbReference type="SMART" id="SM00421">
    <property type="entry name" value="HTH_LUXR"/>
    <property type="match status" value="1"/>
</dbReference>
<feature type="domain" description="HTH luxR-type" evidence="4">
    <location>
        <begin position="117"/>
        <end position="182"/>
    </location>
</feature>
<dbReference type="RefSeq" id="WP_154328113.1">
    <property type="nucleotide sequence ID" value="NZ_CP045696.1"/>
</dbReference>
<dbReference type="SUPFAM" id="SSF46894">
    <property type="entry name" value="C-terminal effector domain of the bipartite response regulators"/>
    <property type="match status" value="1"/>
</dbReference>
<dbReference type="CDD" id="cd06170">
    <property type="entry name" value="LuxR_C_like"/>
    <property type="match status" value="1"/>
</dbReference>
<gene>
    <name evidence="5" type="ORF">FYJ29_12975</name>
</gene>
<proteinExistence type="predicted"/>
<sequence length="182" mass="21074">MIDKIEFYNTPDGSVCCKPEGKPMFVLDESCRKLIEEMIITIKELYPDAFKALSALYSTSERNRLLYEYRIVHRFIRCNFGEYDTLRHDVDAMGGFHIEEVHCPLRGECRLEGCVCRPQLQSTLSPREHEVALLLGKGYDKLEVANKLQISVYTVSRHVANIKARLHFKHTNQIIAHFQNAE</sequence>
<accession>A0A6L5XGU1</accession>
<reference evidence="5 6" key="1">
    <citation type="submission" date="2019-08" db="EMBL/GenBank/DDBJ databases">
        <title>In-depth cultivation of the pig gut microbiome towards novel bacterial diversity and tailored functional studies.</title>
        <authorList>
            <person name="Wylensek D."/>
            <person name="Hitch T.C.A."/>
            <person name="Clavel T."/>
        </authorList>
    </citation>
    <scope>NUCLEOTIDE SEQUENCE [LARGE SCALE GENOMIC DNA]</scope>
    <source>
        <strain evidence="5 6">Oil-RF-744-WCA-WT-10</strain>
    </source>
</reference>
<dbReference type="InterPro" id="IPR016032">
    <property type="entry name" value="Sig_transdc_resp-reg_C-effctor"/>
</dbReference>
<evidence type="ECO:0000259" key="4">
    <source>
        <dbReference type="PROSITE" id="PS50043"/>
    </source>
</evidence>
<evidence type="ECO:0000256" key="2">
    <source>
        <dbReference type="ARBA" id="ARBA00023125"/>
    </source>
</evidence>
<keyword evidence="1" id="KW-0805">Transcription regulation</keyword>
<dbReference type="EMBL" id="VULT01000029">
    <property type="protein sequence ID" value="MSS18660.1"/>
    <property type="molecule type" value="Genomic_DNA"/>
</dbReference>
<keyword evidence="2" id="KW-0238">DNA-binding</keyword>
<dbReference type="InterPro" id="IPR036388">
    <property type="entry name" value="WH-like_DNA-bd_sf"/>
</dbReference>
<comment type="caution">
    <text evidence="5">The sequence shown here is derived from an EMBL/GenBank/DDBJ whole genome shotgun (WGS) entry which is preliminary data.</text>
</comment>
<keyword evidence="3" id="KW-0804">Transcription</keyword>